<feature type="transmembrane region" description="Helical" evidence="1">
    <location>
        <begin position="277"/>
        <end position="301"/>
    </location>
</feature>
<evidence type="ECO:0000313" key="3">
    <source>
        <dbReference type="Proteomes" id="UP001596161"/>
    </source>
</evidence>
<sequence length="302" mass="34676">MAEKKRRKFNDCPNCTYQFSGINNYCPNCGQENHNLDVPFSHVVMEVLEGTLHFDTKIFRTLKILLFKPGQLTELFIQNKRAAFVPPIRMYVFISFIFFLIIAAVSGQESEKDESDVKIGAIISENMKKDNFSIQNMATMSDAELTARIKKAGFEPTEFNKNLGRKIGKFSAASTEERNHKVFKNVSLLMFALMPLFGLILQSVYFRQKKHYIQHLIFSIHFHCFAFITFSVSLLLGYFTHLEGFGRAAFLICLVYLLLALQRLFKQSWSRTILKTIYISGVYLLTLVVFMLIAIGISLVLI</sequence>
<feature type="transmembrane region" description="Helical" evidence="1">
    <location>
        <begin position="186"/>
        <end position="206"/>
    </location>
</feature>
<evidence type="ECO:0000256" key="1">
    <source>
        <dbReference type="SAM" id="Phobius"/>
    </source>
</evidence>
<dbReference type="RefSeq" id="WP_378017425.1">
    <property type="nucleotide sequence ID" value="NZ_JBHSKT010000005.1"/>
</dbReference>
<name>A0ABW0E9S3_9BACT</name>
<keyword evidence="1" id="KW-0812">Transmembrane</keyword>
<feature type="transmembrane region" description="Helical" evidence="1">
    <location>
        <begin position="218"/>
        <end position="239"/>
    </location>
</feature>
<dbReference type="Pfam" id="PF12412">
    <property type="entry name" value="DUF3667"/>
    <property type="match status" value="1"/>
</dbReference>
<gene>
    <name evidence="2" type="ORF">ACFPIB_10590</name>
</gene>
<feature type="transmembrane region" description="Helical" evidence="1">
    <location>
        <begin position="245"/>
        <end position="265"/>
    </location>
</feature>
<dbReference type="Proteomes" id="UP001596161">
    <property type="component" value="Unassembled WGS sequence"/>
</dbReference>
<keyword evidence="1" id="KW-1133">Transmembrane helix</keyword>
<proteinExistence type="predicted"/>
<reference evidence="3" key="1">
    <citation type="journal article" date="2019" name="Int. J. Syst. Evol. Microbiol.">
        <title>The Global Catalogue of Microorganisms (GCM) 10K type strain sequencing project: providing services to taxonomists for standard genome sequencing and annotation.</title>
        <authorList>
            <consortium name="The Broad Institute Genomics Platform"/>
            <consortium name="The Broad Institute Genome Sequencing Center for Infectious Disease"/>
            <person name="Wu L."/>
            <person name="Ma J."/>
        </authorList>
    </citation>
    <scope>NUCLEOTIDE SEQUENCE [LARGE SCALE GENOMIC DNA]</scope>
    <source>
        <strain evidence="3">KACC 12602</strain>
    </source>
</reference>
<protein>
    <submittedName>
        <fullName evidence="2">DUF3667 domain-containing protein</fullName>
    </submittedName>
</protein>
<organism evidence="2 3">
    <name type="scientific">Adhaeribacter terreus</name>
    <dbReference type="NCBI Taxonomy" id="529703"/>
    <lineage>
        <taxon>Bacteria</taxon>
        <taxon>Pseudomonadati</taxon>
        <taxon>Bacteroidota</taxon>
        <taxon>Cytophagia</taxon>
        <taxon>Cytophagales</taxon>
        <taxon>Hymenobacteraceae</taxon>
        <taxon>Adhaeribacter</taxon>
    </lineage>
</organism>
<feature type="transmembrane region" description="Helical" evidence="1">
    <location>
        <begin position="88"/>
        <end position="107"/>
    </location>
</feature>
<keyword evidence="1" id="KW-0472">Membrane</keyword>
<evidence type="ECO:0000313" key="2">
    <source>
        <dbReference type="EMBL" id="MFC5271059.1"/>
    </source>
</evidence>
<comment type="caution">
    <text evidence="2">The sequence shown here is derived from an EMBL/GenBank/DDBJ whole genome shotgun (WGS) entry which is preliminary data.</text>
</comment>
<dbReference type="EMBL" id="JBHSKT010000005">
    <property type="protein sequence ID" value="MFC5271059.1"/>
    <property type="molecule type" value="Genomic_DNA"/>
</dbReference>
<dbReference type="InterPro" id="IPR022134">
    <property type="entry name" value="DUF3667"/>
</dbReference>
<keyword evidence="3" id="KW-1185">Reference proteome</keyword>
<accession>A0ABW0E9S3</accession>